<keyword evidence="1" id="KW-0175">Coiled coil</keyword>
<organism evidence="3 4">
    <name type="scientific">Malassezia restricta (strain ATCC 96810 / NBRC 103918 / CBS 7877)</name>
    <name type="common">Seborrheic dermatitis infection agent</name>
    <dbReference type="NCBI Taxonomy" id="425264"/>
    <lineage>
        <taxon>Eukaryota</taxon>
        <taxon>Fungi</taxon>
        <taxon>Dikarya</taxon>
        <taxon>Basidiomycota</taxon>
        <taxon>Ustilaginomycotina</taxon>
        <taxon>Malasseziomycetes</taxon>
        <taxon>Malasseziales</taxon>
        <taxon>Malasseziaceae</taxon>
        <taxon>Malassezia</taxon>
    </lineage>
</organism>
<feature type="coiled-coil region" evidence="1">
    <location>
        <begin position="50"/>
        <end position="105"/>
    </location>
</feature>
<evidence type="ECO:0008006" key="5">
    <source>
        <dbReference type="Google" id="ProtNLM"/>
    </source>
</evidence>
<protein>
    <recommendedName>
        <fullName evidence="5">DNA repair protein Rad26</fullName>
    </recommendedName>
</protein>
<dbReference type="InterPro" id="IPR033349">
    <property type="entry name" value="ATRIP"/>
</dbReference>
<dbReference type="OrthoDB" id="3366922at2759"/>
<evidence type="ECO:0000313" key="4">
    <source>
        <dbReference type="Proteomes" id="UP000269793"/>
    </source>
</evidence>
<evidence type="ECO:0000256" key="2">
    <source>
        <dbReference type="SAM" id="MobiDB-lite"/>
    </source>
</evidence>
<accession>A0A3G2S4B6</accession>
<proteinExistence type="predicted"/>
<dbReference type="VEuPathDB" id="FungiDB:DNF11_1202"/>
<gene>
    <name evidence="3" type="ORF">DNF11_1202</name>
</gene>
<feature type="region of interest" description="Disordered" evidence="2">
    <location>
        <begin position="156"/>
        <end position="231"/>
    </location>
</feature>
<keyword evidence="4" id="KW-1185">Reference proteome</keyword>
<dbReference type="PANTHER" id="PTHR28594:SF1">
    <property type="entry name" value="ATR-INTERACTING PROTEIN"/>
    <property type="match status" value="1"/>
</dbReference>
<dbReference type="PANTHER" id="PTHR28594">
    <property type="entry name" value="ATR-INTERACTING PROTEIN"/>
    <property type="match status" value="1"/>
</dbReference>
<reference evidence="3 4" key="1">
    <citation type="submission" date="2018-10" db="EMBL/GenBank/DDBJ databases">
        <title>Complete genome sequence of Malassezia restricta CBS 7877.</title>
        <authorList>
            <person name="Morand S.C."/>
            <person name="Bertignac M."/>
            <person name="Iltis A."/>
            <person name="Kolder I."/>
            <person name="Pirovano W."/>
            <person name="Jourdain R."/>
            <person name="Clavaud C."/>
        </authorList>
    </citation>
    <scope>NUCLEOTIDE SEQUENCE [LARGE SCALE GENOMIC DNA]</scope>
    <source>
        <strain evidence="3 4">CBS 7877</strain>
    </source>
</reference>
<dbReference type="Proteomes" id="UP000269793">
    <property type="component" value="Chromosome II"/>
</dbReference>
<dbReference type="GO" id="GO:0000077">
    <property type="term" value="P:DNA damage checkpoint signaling"/>
    <property type="evidence" value="ECO:0007669"/>
    <property type="project" value="InterPro"/>
</dbReference>
<dbReference type="EMBL" id="CP033149">
    <property type="protein sequence ID" value="AYO42152.1"/>
    <property type="molecule type" value="Genomic_DNA"/>
</dbReference>
<name>A0A3G2S4B6_MALR7</name>
<evidence type="ECO:0000256" key="1">
    <source>
        <dbReference type="SAM" id="Coils"/>
    </source>
</evidence>
<dbReference type="AlphaFoldDB" id="A0A3G2S4B6"/>
<sequence>MADQEGDESFHDDWWESLAIDQDIESQLNAVEQQAEVLPSSSTMSLGTHMPELRATYEEQQHTINQLRQQAQQQQGEISVVRSNLTRAQQQNRTLQQHQQQMEQDYRHRIETLQQEHGRQMERLEATSAFRRIEQDSNRTVWPSTTRRRAPVVFPKDALATPMVPGQDTPTRYVASHRQRAEPETPSRPRSFPHFDNSFVDPAPSSSPATAPDVVPSSSTPTPDSSPHVGALDALSSDDYEYVLAALFTRQARWTSHILGHPPRSQTGSMLLHLVMMDVPECPSFSRTAEQLWQCVARAGSYEAFLCDCAPIVRLYLQRGKEPQQAVRDVWADYSPSLYGGVATLLCAATHMLLQADKIKAVCHMLDWMTALGLSQPAFVSFLACRDKPMLPDASVSPPITHILIDGMKRDVALYPSVVRLSQVLAWSSELYGYQDVHPVFHAKGVLLALLDTHEPSVLIPTLQLCTLVVSDATTLHMCLSAQFDPAWQPRVPPRLGQVRFPVVDVLSKHLVDRRGDMPADASHRIHMSILLFLTQAARWPDTSIMLAESTPLLPALIQCLSWDVSTLWNTEPVPDAPGTRDAAWALERVCQSVQFLHDLYMPEGIATRNLAEKLVSAQAQAVLNGVRYAFIVALGRIAFANEPDWLMHDTQAHRRRTQLECAAMLASDLIDSVLSPNETDEIYELLAEEAE</sequence>
<feature type="compositionally biased region" description="Low complexity" evidence="2">
    <location>
        <begin position="200"/>
        <end position="227"/>
    </location>
</feature>
<evidence type="ECO:0000313" key="3">
    <source>
        <dbReference type="EMBL" id="AYO42152.1"/>
    </source>
</evidence>